<accession>A0A397S5B0</accession>
<name>A0A397S5B0_9GLOM</name>
<sequence length="70" mass="8642">MDLYLCRITIRHGSINYESIIISQPLNSLIRKFFVLFMYVFEKQNFFFLLFREWEFTNMNTELIATSYRK</sequence>
<organism evidence="1 2">
    <name type="scientific">Glomus cerebriforme</name>
    <dbReference type="NCBI Taxonomy" id="658196"/>
    <lineage>
        <taxon>Eukaryota</taxon>
        <taxon>Fungi</taxon>
        <taxon>Fungi incertae sedis</taxon>
        <taxon>Mucoromycota</taxon>
        <taxon>Glomeromycotina</taxon>
        <taxon>Glomeromycetes</taxon>
        <taxon>Glomerales</taxon>
        <taxon>Glomeraceae</taxon>
        <taxon>Glomus</taxon>
    </lineage>
</organism>
<proteinExistence type="predicted"/>
<dbReference type="AlphaFoldDB" id="A0A397S5B0"/>
<dbReference type="EMBL" id="QKYT01001094">
    <property type="protein sequence ID" value="RIA79929.1"/>
    <property type="molecule type" value="Genomic_DNA"/>
</dbReference>
<protein>
    <submittedName>
        <fullName evidence="1">Uncharacterized protein</fullName>
    </submittedName>
</protein>
<evidence type="ECO:0000313" key="2">
    <source>
        <dbReference type="Proteomes" id="UP000265703"/>
    </source>
</evidence>
<gene>
    <name evidence="1" type="ORF">C1645_793548</name>
</gene>
<evidence type="ECO:0000313" key="1">
    <source>
        <dbReference type="EMBL" id="RIA79929.1"/>
    </source>
</evidence>
<reference evidence="1 2" key="1">
    <citation type="submission" date="2018-06" db="EMBL/GenBank/DDBJ databases">
        <title>Comparative genomics reveals the genomic features of Rhizophagus irregularis, R. cerebriforme, R. diaphanum and Gigaspora rosea, and their symbiotic lifestyle signature.</title>
        <authorList>
            <person name="Morin E."/>
            <person name="San Clemente H."/>
            <person name="Chen E.C.H."/>
            <person name="De La Providencia I."/>
            <person name="Hainaut M."/>
            <person name="Kuo A."/>
            <person name="Kohler A."/>
            <person name="Murat C."/>
            <person name="Tang N."/>
            <person name="Roy S."/>
            <person name="Loubradou J."/>
            <person name="Henrissat B."/>
            <person name="Grigoriev I.V."/>
            <person name="Corradi N."/>
            <person name="Roux C."/>
            <person name="Martin F.M."/>
        </authorList>
    </citation>
    <scope>NUCLEOTIDE SEQUENCE [LARGE SCALE GENOMIC DNA]</scope>
    <source>
        <strain evidence="1 2">DAOM 227022</strain>
    </source>
</reference>
<keyword evidence="2" id="KW-1185">Reference proteome</keyword>
<dbReference type="Proteomes" id="UP000265703">
    <property type="component" value="Unassembled WGS sequence"/>
</dbReference>
<comment type="caution">
    <text evidence="1">The sequence shown here is derived from an EMBL/GenBank/DDBJ whole genome shotgun (WGS) entry which is preliminary data.</text>
</comment>